<keyword evidence="3" id="KW-1185">Reference proteome</keyword>
<feature type="signal peptide" evidence="1">
    <location>
        <begin position="1"/>
        <end position="19"/>
    </location>
</feature>
<gene>
    <name evidence="2" type="ORF">GCM10008938_44480</name>
</gene>
<feature type="chain" id="PRO_5045433553" evidence="1">
    <location>
        <begin position="20"/>
        <end position="112"/>
    </location>
</feature>
<evidence type="ECO:0000313" key="2">
    <source>
        <dbReference type="EMBL" id="GGJ53554.1"/>
    </source>
</evidence>
<dbReference type="Proteomes" id="UP000632222">
    <property type="component" value="Unassembled WGS sequence"/>
</dbReference>
<reference evidence="3" key="1">
    <citation type="journal article" date="2019" name="Int. J. Syst. Evol. Microbiol.">
        <title>The Global Catalogue of Microorganisms (GCM) 10K type strain sequencing project: providing services to taxonomists for standard genome sequencing and annotation.</title>
        <authorList>
            <consortium name="The Broad Institute Genomics Platform"/>
            <consortium name="The Broad Institute Genome Sequencing Center for Infectious Disease"/>
            <person name="Wu L."/>
            <person name="Ma J."/>
        </authorList>
    </citation>
    <scope>NUCLEOTIDE SEQUENCE [LARGE SCALE GENOMIC DNA]</scope>
    <source>
        <strain evidence="3">JCM 14370</strain>
    </source>
</reference>
<keyword evidence="1" id="KW-0732">Signal</keyword>
<sequence>MKKSLNVFLMFMLCCVVTAQSFQQPNDINGLSADDVAKLCAIALSYQHNGDIAVHDLKVVYLSKERRWKAVVRSEVSLPGFVSHETGVCYVSGKKADMKIKSSFSLKAEKRP</sequence>
<dbReference type="EMBL" id="BMOD01000027">
    <property type="protein sequence ID" value="GGJ53554.1"/>
    <property type="molecule type" value="Genomic_DNA"/>
</dbReference>
<accession>A0ABQ2DD58</accession>
<protein>
    <submittedName>
        <fullName evidence="2">Uncharacterized protein</fullName>
    </submittedName>
</protein>
<organism evidence="2 3">
    <name type="scientific">Deinococcus roseus</name>
    <dbReference type="NCBI Taxonomy" id="392414"/>
    <lineage>
        <taxon>Bacteria</taxon>
        <taxon>Thermotogati</taxon>
        <taxon>Deinococcota</taxon>
        <taxon>Deinococci</taxon>
        <taxon>Deinococcales</taxon>
        <taxon>Deinococcaceae</taxon>
        <taxon>Deinococcus</taxon>
    </lineage>
</organism>
<evidence type="ECO:0000313" key="3">
    <source>
        <dbReference type="Proteomes" id="UP000632222"/>
    </source>
</evidence>
<name>A0ABQ2DD58_9DEIO</name>
<proteinExistence type="predicted"/>
<dbReference type="RefSeq" id="WP_189007234.1">
    <property type="nucleotide sequence ID" value="NZ_BMOD01000027.1"/>
</dbReference>
<comment type="caution">
    <text evidence="2">The sequence shown here is derived from an EMBL/GenBank/DDBJ whole genome shotgun (WGS) entry which is preliminary data.</text>
</comment>
<evidence type="ECO:0000256" key="1">
    <source>
        <dbReference type="SAM" id="SignalP"/>
    </source>
</evidence>